<feature type="compositionally biased region" description="Basic and acidic residues" evidence="5">
    <location>
        <begin position="45"/>
        <end position="70"/>
    </location>
</feature>
<feature type="compositionally biased region" description="Basic residues" evidence="5">
    <location>
        <begin position="1"/>
        <end position="13"/>
    </location>
</feature>
<reference evidence="7" key="1">
    <citation type="submission" date="2023-12" db="EMBL/GenBank/DDBJ databases">
        <authorList>
            <person name="Brown T."/>
        </authorList>
    </citation>
    <scope>NUCLEOTIDE SEQUENCE</scope>
</reference>
<evidence type="ECO:0000256" key="3">
    <source>
        <dbReference type="ARBA" id="ARBA00023163"/>
    </source>
</evidence>
<feature type="region of interest" description="Disordered" evidence="5">
    <location>
        <begin position="1"/>
        <end position="84"/>
    </location>
</feature>
<keyword evidence="4" id="KW-0539">Nucleus</keyword>
<evidence type="ECO:0000256" key="1">
    <source>
        <dbReference type="ARBA" id="ARBA00004123"/>
    </source>
</evidence>
<name>A0ABN9ZTR3_PIPNA</name>
<evidence type="ECO:0000313" key="8">
    <source>
        <dbReference type="Proteomes" id="UP001314169"/>
    </source>
</evidence>
<accession>A0ABN9ZTR3</accession>
<evidence type="ECO:0000259" key="6">
    <source>
        <dbReference type="Pfam" id="PF14047"/>
    </source>
</evidence>
<keyword evidence="3" id="KW-0804">Transcription</keyword>
<dbReference type="Pfam" id="PF14047">
    <property type="entry name" value="DCR"/>
    <property type="match status" value="1"/>
</dbReference>
<protein>
    <recommendedName>
        <fullName evidence="6">Developmental pluripotency-associated protein 2/4 C-terminal domain-containing protein</fullName>
    </recommendedName>
</protein>
<dbReference type="EMBL" id="OY882859">
    <property type="protein sequence ID" value="CAK6441631.1"/>
    <property type="molecule type" value="Genomic_DNA"/>
</dbReference>
<organism evidence="7 8">
    <name type="scientific">Pipistrellus nathusii</name>
    <name type="common">Nathusius' pipistrelle</name>
    <dbReference type="NCBI Taxonomy" id="59473"/>
    <lineage>
        <taxon>Eukaryota</taxon>
        <taxon>Metazoa</taxon>
        <taxon>Chordata</taxon>
        <taxon>Craniata</taxon>
        <taxon>Vertebrata</taxon>
        <taxon>Euteleostomi</taxon>
        <taxon>Mammalia</taxon>
        <taxon>Eutheria</taxon>
        <taxon>Laurasiatheria</taxon>
        <taxon>Chiroptera</taxon>
        <taxon>Yangochiroptera</taxon>
        <taxon>Vespertilionidae</taxon>
        <taxon>Pipistrellus</taxon>
    </lineage>
</organism>
<keyword evidence="2" id="KW-0805">Transcription regulation</keyword>
<comment type="subcellular location">
    <subcellularLocation>
        <location evidence="1">Nucleus</location>
    </subcellularLocation>
</comment>
<evidence type="ECO:0000256" key="2">
    <source>
        <dbReference type="ARBA" id="ARBA00023015"/>
    </source>
</evidence>
<dbReference type="InterPro" id="IPR039590">
    <property type="entry name" value="Dppa2/4"/>
</dbReference>
<evidence type="ECO:0000256" key="4">
    <source>
        <dbReference type="ARBA" id="ARBA00023242"/>
    </source>
</evidence>
<sequence>MENTKGKKQKSPKKSGEQQKASKSSPEPTKEKHRAAGEPSQQRTSEMETKRKRSKKDDQDYCPEKMEPEKKKVKTHRKIPIPPLPDHLPPVNLIHRDVVRAWCQQLKLSTSGQKWETYDRLREYAYPHQKKTPVKPEEAKILSLAQRKLKVQQGEMTLDSFSLPELTASPEGGAASDGDAAALLEGMDNLFVSTSTPDDVFASWSRIAATTGKTGNMKTKRLPQEATGLKWCVVHGQSLPADTEGWVQLQFYAGQAWVPEKPGQVCALFLIPSLSFPPPHLEDNMLCPKCVHRNKVLSRSFPCEGRDYGYDCN</sequence>
<dbReference type="Proteomes" id="UP001314169">
    <property type="component" value="Chromosome 2"/>
</dbReference>
<feature type="domain" description="Developmental pluripotency-associated protein 2/4 C-terminal" evidence="6">
    <location>
        <begin position="228"/>
        <end position="294"/>
    </location>
</feature>
<keyword evidence="8" id="KW-1185">Reference proteome</keyword>
<gene>
    <name evidence="7" type="ORF">MPIPNATIZW_LOCUS9937</name>
</gene>
<dbReference type="PANTHER" id="PTHR16073">
    <property type="entry name" value="DCR DOMAIN-CONTAINING PROTEIN"/>
    <property type="match status" value="1"/>
</dbReference>
<proteinExistence type="predicted"/>
<evidence type="ECO:0000256" key="5">
    <source>
        <dbReference type="SAM" id="MobiDB-lite"/>
    </source>
</evidence>
<dbReference type="PANTHER" id="PTHR16073:SF8">
    <property type="entry name" value="DEVELOPMENTAL PLURIPOTENCY-ASSOCIATED PROTEIN 4"/>
    <property type="match status" value="1"/>
</dbReference>
<dbReference type="InterPro" id="IPR025891">
    <property type="entry name" value="Dppa2/4_C_dom"/>
</dbReference>
<evidence type="ECO:0000313" key="7">
    <source>
        <dbReference type="EMBL" id="CAK6441631.1"/>
    </source>
</evidence>